<evidence type="ECO:0000313" key="6">
    <source>
        <dbReference type="EMBL" id="GAA4060970.1"/>
    </source>
</evidence>
<dbReference type="GO" id="GO:0004386">
    <property type="term" value="F:helicase activity"/>
    <property type="evidence" value="ECO:0007669"/>
    <property type="project" value="UniProtKB-KW"/>
</dbReference>
<dbReference type="Pfam" id="PF00270">
    <property type="entry name" value="DEAD"/>
    <property type="match status" value="1"/>
</dbReference>
<reference evidence="7" key="1">
    <citation type="journal article" date="2019" name="Int. J. Syst. Evol. Microbiol.">
        <title>The Global Catalogue of Microorganisms (GCM) 10K type strain sequencing project: providing services to taxonomists for standard genome sequencing and annotation.</title>
        <authorList>
            <consortium name="The Broad Institute Genomics Platform"/>
            <consortium name="The Broad Institute Genome Sequencing Center for Infectious Disease"/>
            <person name="Wu L."/>
            <person name="Ma J."/>
        </authorList>
    </citation>
    <scope>NUCLEOTIDE SEQUENCE [LARGE SCALE GENOMIC DNA]</scope>
    <source>
        <strain evidence="7">JCM 17069</strain>
    </source>
</reference>
<dbReference type="Gene3D" id="3.40.50.300">
    <property type="entry name" value="P-loop containing nucleotide triphosphate hydrolases"/>
    <property type="match status" value="1"/>
</dbReference>
<keyword evidence="2" id="KW-0378">Hydrolase</keyword>
<organism evidence="6 7">
    <name type="scientific">Flavobacterium cheonanense</name>
    <dbReference type="NCBI Taxonomy" id="706183"/>
    <lineage>
        <taxon>Bacteria</taxon>
        <taxon>Pseudomonadati</taxon>
        <taxon>Bacteroidota</taxon>
        <taxon>Flavobacteriia</taxon>
        <taxon>Flavobacteriales</taxon>
        <taxon>Flavobacteriaceae</taxon>
        <taxon>Flavobacterium</taxon>
    </lineage>
</organism>
<dbReference type="InterPro" id="IPR050079">
    <property type="entry name" value="DEAD_box_RNA_helicase"/>
</dbReference>
<keyword evidence="1" id="KW-0547">Nucleotide-binding</keyword>
<keyword evidence="7" id="KW-1185">Reference proteome</keyword>
<dbReference type="InterPro" id="IPR027417">
    <property type="entry name" value="P-loop_NTPase"/>
</dbReference>
<name>A0ABP7V7J2_9FLAO</name>
<comment type="caution">
    <text evidence="6">The sequence shown here is derived from an EMBL/GenBank/DDBJ whole genome shotgun (WGS) entry which is preliminary data.</text>
</comment>
<evidence type="ECO:0000313" key="7">
    <source>
        <dbReference type="Proteomes" id="UP001500367"/>
    </source>
</evidence>
<gene>
    <name evidence="6" type="ORF">GCM10022389_01680</name>
</gene>
<evidence type="ECO:0000256" key="2">
    <source>
        <dbReference type="ARBA" id="ARBA00022801"/>
    </source>
</evidence>
<proteinExistence type="predicted"/>
<dbReference type="PANTHER" id="PTHR47959:SF1">
    <property type="entry name" value="ATP-DEPENDENT RNA HELICASE DBPA"/>
    <property type="match status" value="1"/>
</dbReference>
<accession>A0ABP7V7J2</accession>
<dbReference type="Proteomes" id="UP001500367">
    <property type="component" value="Unassembled WGS sequence"/>
</dbReference>
<evidence type="ECO:0000256" key="1">
    <source>
        <dbReference type="ARBA" id="ARBA00022741"/>
    </source>
</evidence>
<dbReference type="PROSITE" id="PS51192">
    <property type="entry name" value="HELICASE_ATP_BIND_1"/>
    <property type="match status" value="1"/>
</dbReference>
<dbReference type="SUPFAM" id="SSF52540">
    <property type="entry name" value="P-loop containing nucleoside triphosphate hydrolases"/>
    <property type="match status" value="1"/>
</dbReference>
<protein>
    <submittedName>
        <fullName evidence="6">DEAD/DEAH box helicase</fullName>
    </submittedName>
</protein>
<dbReference type="EMBL" id="BAABCT010000001">
    <property type="protein sequence ID" value="GAA4060970.1"/>
    <property type="molecule type" value="Genomic_DNA"/>
</dbReference>
<keyword evidence="4" id="KW-0067">ATP-binding</keyword>
<sequence length="220" mass="25181">MLITIHYSLFTRKKMQLKKINPNLQQALIENDLIEANEMQQETFSTIKSGKDAVIQSPSGTGKTTTIVLNVIQRLEKTHDESTRALIIVENKERVLEMEELFLKYGNYTDLSIFGVHDKGDTDYDKNVISMGLDILIGTPNKINALFSSAGFNMNTIKMFIVDDADLLFKQRMDAIILRLSASVEKTQRIFFCSEITERVEVLADKIMIEPLFFEMEDEE</sequence>
<keyword evidence="3 6" id="KW-0347">Helicase</keyword>
<feature type="domain" description="Helicase ATP-binding" evidence="5">
    <location>
        <begin position="44"/>
        <end position="202"/>
    </location>
</feature>
<evidence type="ECO:0000256" key="4">
    <source>
        <dbReference type="ARBA" id="ARBA00022840"/>
    </source>
</evidence>
<dbReference type="InterPro" id="IPR011545">
    <property type="entry name" value="DEAD/DEAH_box_helicase_dom"/>
</dbReference>
<dbReference type="SMART" id="SM00487">
    <property type="entry name" value="DEXDc"/>
    <property type="match status" value="1"/>
</dbReference>
<dbReference type="InterPro" id="IPR014001">
    <property type="entry name" value="Helicase_ATP-bd"/>
</dbReference>
<evidence type="ECO:0000259" key="5">
    <source>
        <dbReference type="PROSITE" id="PS51192"/>
    </source>
</evidence>
<evidence type="ECO:0000256" key="3">
    <source>
        <dbReference type="ARBA" id="ARBA00022806"/>
    </source>
</evidence>
<dbReference type="PANTHER" id="PTHR47959">
    <property type="entry name" value="ATP-DEPENDENT RNA HELICASE RHLE-RELATED"/>
    <property type="match status" value="1"/>
</dbReference>